<feature type="transmembrane region" description="Helical" evidence="8">
    <location>
        <begin position="303"/>
        <end position="322"/>
    </location>
</feature>
<evidence type="ECO:0000256" key="2">
    <source>
        <dbReference type="ARBA" id="ARBA00008335"/>
    </source>
</evidence>
<feature type="transmembrane region" description="Helical" evidence="8">
    <location>
        <begin position="137"/>
        <end position="156"/>
    </location>
</feature>
<dbReference type="PROSITE" id="PS50850">
    <property type="entry name" value="MFS"/>
    <property type="match status" value="1"/>
</dbReference>
<proteinExistence type="inferred from homology"/>
<feature type="transmembrane region" description="Helical" evidence="8">
    <location>
        <begin position="63"/>
        <end position="83"/>
    </location>
</feature>
<evidence type="ECO:0000256" key="4">
    <source>
        <dbReference type="ARBA" id="ARBA00022692"/>
    </source>
</evidence>
<dbReference type="InterPro" id="IPR011701">
    <property type="entry name" value="MFS"/>
</dbReference>
<keyword evidence="4 8" id="KW-0812">Transmembrane</keyword>
<name>A0AAD7V6Z0_9FUNG</name>
<dbReference type="InterPro" id="IPR020846">
    <property type="entry name" value="MFS_dom"/>
</dbReference>
<evidence type="ECO:0000256" key="3">
    <source>
        <dbReference type="ARBA" id="ARBA00022448"/>
    </source>
</evidence>
<dbReference type="Gene3D" id="1.20.1250.20">
    <property type="entry name" value="MFS general substrate transporter like domains"/>
    <property type="match status" value="2"/>
</dbReference>
<dbReference type="GO" id="GO:0016020">
    <property type="term" value="C:membrane"/>
    <property type="evidence" value="ECO:0007669"/>
    <property type="project" value="TreeGrafter"/>
</dbReference>
<accession>A0AAD7V6Z0</accession>
<evidence type="ECO:0000256" key="7">
    <source>
        <dbReference type="SAM" id="MobiDB-lite"/>
    </source>
</evidence>
<comment type="similarity">
    <text evidence="2">Belongs to the major facilitator superfamily.</text>
</comment>
<feature type="transmembrane region" description="Helical" evidence="8">
    <location>
        <begin position="463"/>
        <end position="482"/>
    </location>
</feature>
<feature type="transmembrane region" description="Helical" evidence="8">
    <location>
        <begin position="342"/>
        <end position="363"/>
    </location>
</feature>
<evidence type="ECO:0000256" key="6">
    <source>
        <dbReference type="ARBA" id="ARBA00023136"/>
    </source>
</evidence>
<feature type="transmembrane region" description="Helical" evidence="8">
    <location>
        <begin position="375"/>
        <end position="396"/>
    </location>
</feature>
<feature type="transmembrane region" description="Helical" evidence="8">
    <location>
        <begin position="193"/>
        <end position="215"/>
    </location>
</feature>
<dbReference type="AlphaFoldDB" id="A0AAD7V6Z0"/>
<comment type="caution">
    <text evidence="10">The sequence shown here is derived from an EMBL/GenBank/DDBJ whole genome shotgun (WGS) entry which is preliminary data.</text>
</comment>
<feature type="transmembrane region" description="Helical" evidence="8">
    <location>
        <begin position="402"/>
        <end position="422"/>
    </location>
</feature>
<evidence type="ECO:0000256" key="8">
    <source>
        <dbReference type="SAM" id="Phobius"/>
    </source>
</evidence>
<dbReference type="PANTHER" id="PTHR23514:SF3">
    <property type="entry name" value="BYPASS OF STOP CODON PROTEIN 6"/>
    <property type="match status" value="1"/>
</dbReference>
<dbReference type="InterPro" id="IPR051788">
    <property type="entry name" value="MFS_Transporter"/>
</dbReference>
<dbReference type="GO" id="GO:0022857">
    <property type="term" value="F:transmembrane transporter activity"/>
    <property type="evidence" value="ECO:0007669"/>
    <property type="project" value="InterPro"/>
</dbReference>
<feature type="region of interest" description="Disordered" evidence="7">
    <location>
        <begin position="24"/>
        <end position="45"/>
    </location>
</feature>
<dbReference type="PANTHER" id="PTHR23514">
    <property type="entry name" value="BYPASS OF STOP CODON PROTEIN 6"/>
    <property type="match status" value="1"/>
</dbReference>
<reference evidence="10 11" key="1">
    <citation type="submission" date="2023-03" db="EMBL/GenBank/DDBJ databases">
        <title>Genome sequence of Lichtheimia ornata CBS 291.66.</title>
        <authorList>
            <person name="Mohabir J.T."/>
            <person name="Shea T.P."/>
            <person name="Kurbessoian T."/>
            <person name="Berby B."/>
            <person name="Fontaine J."/>
            <person name="Livny J."/>
            <person name="Gnirke A."/>
            <person name="Stajich J.E."/>
            <person name="Cuomo C.A."/>
        </authorList>
    </citation>
    <scope>NUCLEOTIDE SEQUENCE [LARGE SCALE GENOMIC DNA]</scope>
    <source>
        <strain evidence="10">CBS 291.66</strain>
    </source>
</reference>
<dbReference type="GO" id="GO:0012505">
    <property type="term" value="C:endomembrane system"/>
    <property type="evidence" value="ECO:0007669"/>
    <property type="project" value="UniProtKB-SubCell"/>
</dbReference>
<dbReference type="GeneID" id="83212123"/>
<feature type="transmembrane region" description="Helical" evidence="8">
    <location>
        <begin position="162"/>
        <end position="181"/>
    </location>
</feature>
<evidence type="ECO:0000256" key="5">
    <source>
        <dbReference type="ARBA" id="ARBA00022989"/>
    </source>
</evidence>
<dbReference type="InterPro" id="IPR036259">
    <property type="entry name" value="MFS_trans_sf"/>
</dbReference>
<feature type="transmembrane region" description="Helical" evidence="8">
    <location>
        <begin position="103"/>
        <end position="125"/>
    </location>
</feature>
<evidence type="ECO:0000313" key="10">
    <source>
        <dbReference type="EMBL" id="KAJ8659728.1"/>
    </source>
</evidence>
<keyword evidence="3" id="KW-0813">Transport</keyword>
<sequence length="502" mass="54817">MIPTIEHLPSHSCAPLPPAEMMMHDDKSTLPNGATECADGPPPPPPPLSHIHKRSWMERWQTIKPYFLPMIQAFFIQFITGVNDSQLGIMLPSIKAHYGLSQYVVSIIFLCNTCGYMMAAVSNGFLIKYLSQAKTALIGSISMVLGFLVILFALPFPVMCVFMVAVGFGVALTQASSNVVCGEMPHNTLMLSFLHAFYGAGGLIGPLLASAILAQGQPWNTSYKVMCGFAGFNTLSILICYRKLRIRSEREADAALAEKQLQNESNNDHDSIGSPCPTVVSSTEDDIESLDGKAKEPNLLSQVLNYRICYVGCAFLLFYTGTEVTIGNWGYTFLITARSSDTVAMAHVMSGYWAGICAGRLFLGFVTSRFGEKRMVYVYLTIIVAMLILLWLIPYIGANATALVVTGFTLGPIFPTTVSVAHQIMPTKLYATAVGFLSAFASAGTAVFPYATGVLIGSQGVQAMLPFCVATSSCMWLLWLFMPDPRRGSFIRPLFTRLRRQT</sequence>
<keyword evidence="5 8" id="KW-1133">Transmembrane helix</keyword>
<comment type="subcellular location">
    <subcellularLocation>
        <location evidence="1">Endomembrane system</location>
        <topology evidence="1">Multi-pass membrane protein</topology>
    </subcellularLocation>
</comment>
<feature type="transmembrane region" description="Helical" evidence="8">
    <location>
        <begin position="221"/>
        <end position="241"/>
    </location>
</feature>
<keyword evidence="11" id="KW-1185">Reference proteome</keyword>
<organism evidence="10 11">
    <name type="scientific">Lichtheimia ornata</name>
    <dbReference type="NCBI Taxonomy" id="688661"/>
    <lineage>
        <taxon>Eukaryota</taxon>
        <taxon>Fungi</taxon>
        <taxon>Fungi incertae sedis</taxon>
        <taxon>Mucoromycota</taxon>
        <taxon>Mucoromycotina</taxon>
        <taxon>Mucoromycetes</taxon>
        <taxon>Mucorales</taxon>
        <taxon>Lichtheimiaceae</taxon>
        <taxon>Lichtheimia</taxon>
    </lineage>
</organism>
<dbReference type="EMBL" id="JARTCD010000017">
    <property type="protein sequence ID" value="KAJ8659728.1"/>
    <property type="molecule type" value="Genomic_DNA"/>
</dbReference>
<gene>
    <name evidence="10" type="ORF">O0I10_004710</name>
</gene>
<feature type="domain" description="Major facilitator superfamily (MFS) profile" evidence="9">
    <location>
        <begin position="69"/>
        <end position="486"/>
    </location>
</feature>
<evidence type="ECO:0000313" key="11">
    <source>
        <dbReference type="Proteomes" id="UP001234581"/>
    </source>
</evidence>
<feature type="transmembrane region" description="Helical" evidence="8">
    <location>
        <begin position="429"/>
        <end position="451"/>
    </location>
</feature>
<dbReference type="FunFam" id="1.20.1250.20:FF:000286">
    <property type="entry name" value="MFS efflux transporter"/>
    <property type="match status" value="1"/>
</dbReference>
<dbReference type="Pfam" id="PF07690">
    <property type="entry name" value="MFS_1"/>
    <property type="match status" value="1"/>
</dbReference>
<keyword evidence="6 8" id="KW-0472">Membrane</keyword>
<evidence type="ECO:0000259" key="9">
    <source>
        <dbReference type="PROSITE" id="PS50850"/>
    </source>
</evidence>
<dbReference type="RefSeq" id="XP_058344641.1">
    <property type="nucleotide sequence ID" value="XM_058484764.1"/>
</dbReference>
<dbReference type="SUPFAM" id="SSF103473">
    <property type="entry name" value="MFS general substrate transporter"/>
    <property type="match status" value="1"/>
</dbReference>
<protein>
    <recommendedName>
        <fullName evidence="9">Major facilitator superfamily (MFS) profile domain-containing protein</fullName>
    </recommendedName>
</protein>
<feature type="region of interest" description="Disordered" evidence="7">
    <location>
        <begin position="262"/>
        <end position="282"/>
    </location>
</feature>
<evidence type="ECO:0000256" key="1">
    <source>
        <dbReference type="ARBA" id="ARBA00004127"/>
    </source>
</evidence>
<dbReference type="Proteomes" id="UP001234581">
    <property type="component" value="Unassembled WGS sequence"/>
</dbReference>